<protein>
    <submittedName>
        <fullName evidence="9">Cysteine desulfurase</fullName>
        <ecNumber evidence="9">2.8.1.7</ecNumber>
    </submittedName>
</protein>
<dbReference type="PANTHER" id="PTHR11601:SF50">
    <property type="entry name" value="CYSTEINE DESULFURASE ISCS 2-RELATED"/>
    <property type="match status" value="1"/>
</dbReference>
<reference evidence="9 10" key="1">
    <citation type="submission" date="2016-01" db="EMBL/GenBank/DDBJ databases">
        <title>Draft Genome Sequences of Seven Thermophilic Sporeformers Isolated from Foods.</title>
        <authorList>
            <person name="Berendsen E.M."/>
            <person name="Wells-Bennik M.H."/>
            <person name="Krawcyk A.O."/>
            <person name="De Jong A."/>
            <person name="Holsappel S."/>
            <person name="Eijlander R.T."/>
            <person name="Kuipers O.P."/>
        </authorList>
    </citation>
    <scope>NUCLEOTIDE SEQUENCE [LARGE SCALE GENOMIC DNA]</scope>
    <source>
        <strain evidence="9 10">B4135</strain>
    </source>
</reference>
<evidence type="ECO:0000256" key="4">
    <source>
        <dbReference type="ARBA" id="ARBA00022898"/>
    </source>
</evidence>
<dbReference type="GO" id="GO:0031071">
    <property type="term" value="F:cysteine desulfurase activity"/>
    <property type="evidence" value="ECO:0007669"/>
    <property type="project" value="UniProtKB-EC"/>
</dbReference>
<evidence type="ECO:0000256" key="3">
    <source>
        <dbReference type="ARBA" id="ARBA00022723"/>
    </source>
</evidence>
<dbReference type="SUPFAM" id="SSF53383">
    <property type="entry name" value="PLP-dependent transferases"/>
    <property type="match status" value="1"/>
</dbReference>
<dbReference type="InterPro" id="IPR015424">
    <property type="entry name" value="PyrdxlP-dep_Trfase"/>
</dbReference>
<comment type="cofactor">
    <cofactor evidence="1 7">
        <name>pyridoxal 5'-phosphate</name>
        <dbReference type="ChEBI" id="CHEBI:597326"/>
    </cofactor>
</comment>
<dbReference type="NCBIfam" id="NF002806">
    <property type="entry name" value="PRK02948.1"/>
    <property type="match status" value="1"/>
</dbReference>
<dbReference type="InterPro" id="IPR015421">
    <property type="entry name" value="PyrdxlP-dep_Trfase_major"/>
</dbReference>
<keyword evidence="4" id="KW-0663">Pyridoxal phosphate</keyword>
<dbReference type="InterPro" id="IPR020578">
    <property type="entry name" value="Aminotrans_V_PyrdxlP_BS"/>
</dbReference>
<dbReference type="InterPro" id="IPR016454">
    <property type="entry name" value="Cysteine_dSase"/>
</dbReference>
<dbReference type="PROSITE" id="PS00595">
    <property type="entry name" value="AA_TRANSFER_CLASS_5"/>
    <property type="match status" value="1"/>
</dbReference>
<evidence type="ECO:0000256" key="1">
    <source>
        <dbReference type="ARBA" id="ARBA00001933"/>
    </source>
</evidence>
<gene>
    <name evidence="9" type="ORF">B4135_1800</name>
</gene>
<accession>A0A150M905</accession>
<keyword evidence="5" id="KW-0408">Iron</keyword>
<evidence type="ECO:0000313" key="10">
    <source>
        <dbReference type="Proteomes" id="UP000075683"/>
    </source>
</evidence>
<dbReference type="Pfam" id="PF00266">
    <property type="entry name" value="Aminotran_5"/>
    <property type="match status" value="1"/>
</dbReference>
<proteinExistence type="inferred from homology"/>
<dbReference type="GO" id="GO:0046872">
    <property type="term" value="F:metal ion binding"/>
    <property type="evidence" value="ECO:0007669"/>
    <property type="project" value="UniProtKB-KW"/>
</dbReference>
<dbReference type="PIRSF" id="PIRSF005572">
    <property type="entry name" value="NifS"/>
    <property type="match status" value="1"/>
</dbReference>
<comment type="caution">
    <text evidence="9">The sequence shown here is derived from an EMBL/GenBank/DDBJ whole genome shotgun (WGS) entry which is preliminary data.</text>
</comment>
<evidence type="ECO:0000256" key="2">
    <source>
        <dbReference type="ARBA" id="ARBA00006490"/>
    </source>
</evidence>
<dbReference type="EC" id="2.8.1.7" evidence="9"/>
<dbReference type="Proteomes" id="UP000075683">
    <property type="component" value="Unassembled WGS sequence"/>
</dbReference>
<evidence type="ECO:0000256" key="6">
    <source>
        <dbReference type="ARBA" id="ARBA00023014"/>
    </source>
</evidence>
<dbReference type="STRING" id="301148.B4135_1800"/>
<keyword evidence="9" id="KW-0808">Transferase</keyword>
<evidence type="ECO:0000259" key="8">
    <source>
        <dbReference type="Pfam" id="PF00266"/>
    </source>
</evidence>
<feature type="domain" description="Aminotransferase class V" evidence="8">
    <location>
        <begin position="28"/>
        <end position="387"/>
    </location>
</feature>
<sequence>MNKWFVVRPDPHGRCDGSFPWKRMIWMIYLDNSATTEPYREVVDAFVKVSRQFFGNPSSLHGIGLEAEKLLNESRRQLAELLGVKDKEIFFTSGGTEGNNTAIKGIAFEYRKRGKHIITTSVEHPSVYETCRQLEGLGFDVTYLPVGSDGAVRVSDVERAIRDDTILVSVMHTNNEVGAVQPIEAIGRLLQNYPKIFFHVDCVQAIGKTPVDFRKANIDLATVSAHKFHGLKGTGALFVREGIRLSPLLAGGNQEKGLRSGTENVAGIVAMAKALRLEMEKMAAERGNLLEMKHYLLDELEKIPQVTVHSRREGASPNIVNFSVRGMKGEVLVHALEERGIYVSTTSACSSKLEKPSRTLLAMGVPKELAQSALRISLSYTNTMEEIRIAAETIKETIESLQKVMRGKR</sequence>
<evidence type="ECO:0000256" key="7">
    <source>
        <dbReference type="RuleBase" id="RU004504"/>
    </source>
</evidence>
<organism evidence="9 10">
    <name type="scientific">Caldibacillus debilis</name>
    <dbReference type="NCBI Taxonomy" id="301148"/>
    <lineage>
        <taxon>Bacteria</taxon>
        <taxon>Bacillati</taxon>
        <taxon>Bacillota</taxon>
        <taxon>Bacilli</taxon>
        <taxon>Bacillales</taxon>
        <taxon>Bacillaceae</taxon>
        <taxon>Caldibacillus</taxon>
    </lineage>
</organism>
<evidence type="ECO:0000256" key="5">
    <source>
        <dbReference type="ARBA" id="ARBA00023004"/>
    </source>
</evidence>
<dbReference type="AlphaFoldDB" id="A0A150M905"/>
<dbReference type="Gene3D" id="3.90.1150.10">
    <property type="entry name" value="Aspartate Aminotransferase, domain 1"/>
    <property type="match status" value="1"/>
</dbReference>
<evidence type="ECO:0000313" key="9">
    <source>
        <dbReference type="EMBL" id="KYD20639.1"/>
    </source>
</evidence>
<dbReference type="GO" id="GO:0051536">
    <property type="term" value="F:iron-sulfur cluster binding"/>
    <property type="evidence" value="ECO:0007669"/>
    <property type="project" value="UniProtKB-KW"/>
</dbReference>
<keyword evidence="3" id="KW-0479">Metal-binding</keyword>
<dbReference type="PATRIC" id="fig|301148.3.peg.2832"/>
<dbReference type="Gene3D" id="3.40.640.10">
    <property type="entry name" value="Type I PLP-dependent aspartate aminotransferase-like (Major domain)"/>
    <property type="match status" value="1"/>
</dbReference>
<name>A0A150M905_9BACI</name>
<keyword evidence="6" id="KW-0411">Iron-sulfur</keyword>
<dbReference type="PANTHER" id="PTHR11601">
    <property type="entry name" value="CYSTEINE DESULFURYLASE FAMILY MEMBER"/>
    <property type="match status" value="1"/>
</dbReference>
<dbReference type="InterPro" id="IPR000192">
    <property type="entry name" value="Aminotrans_V_dom"/>
</dbReference>
<comment type="similarity">
    <text evidence="2">Belongs to the class-V pyridoxal-phosphate-dependent aminotransferase family. NifS/IscS subfamily.</text>
</comment>
<dbReference type="FunFam" id="3.40.640.10:FF:000084">
    <property type="entry name" value="IscS-like cysteine desulfurase"/>
    <property type="match status" value="1"/>
</dbReference>
<dbReference type="InterPro" id="IPR015422">
    <property type="entry name" value="PyrdxlP-dep_Trfase_small"/>
</dbReference>
<dbReference type="EMBL" id="LQYT01000032">
    <property type="protein sequence ID" value="KYD20639.1"/>
    <property type="molecule type" value="Genomic_DNA"/>
</dbReference>